<dbReference type="EMBL" id="CADCWI010000022">
    <property type="protein sequence ID" value="CAA9544039.1"/>
    <property type="molecule type" value="Genomic_DNA"/>
</dbReference>
<protein>
    <submittedName>
        <fullName evidence="2">Uncharacterized protein</fullName>
    </submittedName>
</protein>
<reference evidence="2" key="1">
    <citation type="submission" date="2020-02" db="EMBL/GenBank/DDBJ databases">
        <authorList>
            <person name="Meier V. D."/>
        </authorList>
    </citation>
    <scope>NUCLEOTIDE SEQUENCE</scope>
    <source>
        <strain evidence="2">AVDCRST_MAG43</strain>
    </source>
</reference>
<feature type="non-terminal residue" evidence="2">
    <location>
        <position position="1"/>
    </location>
</feature>
<evidence type="ECO:0000256" key="1">
    <source>
        <dbReference type="SAM" id="MobiDB-lite"/>
    </source>
</evidence>
<feature type="compositionally biased region" description="Basic and acidic residues" evidence="1">
    <location>
        <begin position="1"/>
        <end position="10"/>
    </location>
</feature>
<feature type="non-terminal residue" evidence="2">
    <location>
        <position position="39"/>
    </location>
</feature>
<name>A0A6J4UAF2_9BACT</name>
<gene>
    <name evidence="2" type="ORF">AVDCRST_MAG43-414</name>
</gene>
<evidence type="ECO:0000313" key="2">
    <source>
        <dbReference type="EMBL" id="CAA9544039.1"/>
    </source>
</evidence>
<accession>A0A6J4UAF2</accession>
<organism evidence="2">
    <name type="scientific">uncultured Thermomicrobiales bacterium</name>
    <dbReference type="NCBI Taxonomy" id="1645740"/>
    <lineage>
        <taxon>Bacteria</taxon>
        <taxon>Pseudomonadati</taxon>
        <taxon>Thermomicrobiota</taxon>
        <taxon>Thermomicrobia</taxon>
        <taxon>Thermomicrobiales</taxon>
        <taxon>environmental samples</taxon>
    </lineage>
</organism>
<feature type="region of interest" description="Disordered" evidence="1">
    <location>
        <begin position="1"/>
        <end position="39"/>
    </location>
</feature>
<dbReference type="AlphaFoldDB" id="A0A6J4UAF2"/>
<proteinExistence type="predicted"/>
<sequence>GRDARPRHEPSPQPSGPGTCWRPPSACGMRADAGTRHGV</sequence>